<organism evidence="1 2">
    <name type="scientific">Acorus calamus</name>
    <name type="common">Sweet flag</name>
    <dbReference type="NCBI Taxonomy" id="4465"/>
    <lineage>
        <taxon>Eukaryota</taxon>
        <taxon>Viridiplantae</taxon>
        <taxon>Streptophyta</taxon>
        <taxon>Embryophyta</taxon>
        <taxon>Tracheophyta</taxon>
        <taxon>Spermatophyta</taxon>
        <taxon>Magnoliopsida</taxon>
        <taxon>Liliopsida</taxon>
        <taxon>Acoraceae</taxon>
        <taxon>Acorus</taxon>
    </lineage>
</organism>
<evidence type="ECO:0000313" key="2">
    <source>
        <dbReference type="Proteomes" id="UP001180020"/>
    </source>
</evidence>
<dbReference type="Proteomes" id="UP001180020">
    <property type="component" value="Unassembled WGS sequence"/>
</dbReference>
<reference evidence="1" key="2">
    <citation type="submission" date="2023-06" db="EMBL/GenBank/DDBJ databases">
        <authorList>
            <person name="Ma L."/>
            <person name="Liu K.-W."/>
            <person name="Li Z."/>
            <person name="Hsiao Y.-Y."/>
            <person name="Qi Y."/>
            <person name="Fu T."/>
            <person name="Tang G."/>
            <person name="Zhang D."/>
            <person name="Sun W.-H."/>
            <person name="Liu D.-K."/>
            <person name="Li Y."/>
            <person name="Chen G.-Z."/>
            <person name="Liu X.-D."/>
            <person name="Liao X.-Y."/>
            <person name="Jiang Y.-T."/>
            <person name="Yu X."/>
            <person name="Hao Y."/>
            <person name="Huang J."/>
            <person name="Zhao X.-W."/>
            <person name="Ke S."/>
            <person name="Chen Y.-Y."/>
            <person name="Wu W.-L."/>
            <person name="Hsu J.-L."/>
            <person name="Lin Y.-F."/>
            <person name="Huang M.-D."/>
            <person name="Li C.-Y."/>
            <person name="Huang L."/>
            <person name="Wang Z.-W."/>
            <person name="Zhao X."/>
            <person name="Zhong W.-Y."/>
            <person name="Peng D.-H."/>
            <person name="Ahmad S."/>
            <person name="Lan S."/>
            <person name="Zhang J.-S."/>
            <person name="Tsai W.-C."/>
            <person name="Van De Peer Y."/>
            <person name="Liu Z.-J."/>
        </authorList>
    </citation>
    <scope>NUCLEOTIDE SEQUENCE</scope>
    <source>
        <strain evidence="1">CP</strain>
        <tissue evidence="1">Leaves</tissue>
    </source>
</reference>
<comment type="caution">
    <text evidence="1">The sequence shown here is derived from an EMBL/GenBank/DDBJ whole genome shotgun (WGS) entry which is preliminary data.</text>
</comment>
<protein>
    <submittedName>
        <fullName evidence="1">Uncharacterized protein</fullName>
    </submittedName>
</protein>
<dbReference type="AlphaFoldDB" id="A0AAV9EZC3"/>
<accession>A0AAV9EZC3</accession>
<name>A0AAV9EZC3_ACOCL</name>
<proteinExistence type="predicted"/>
<gene>
    <name evidence="1" type="ORF">QJS10_CPB04g01391</name>
</gene>
<evidence type="ECO:0000313" key="1">
    <source>
        <dbReference type="EMBL" id="KAK1318724.1"/>
    </source>
</evidence>
<sequence length="97" mass="10911">MRKEEEMRWRRQGLWRKGWGRGVLEVKAGIFSIGVLSLSSLEASQTITSERIQDIVPFASNEILILGQESHLHDIDNPLSGQCVEEVGSLCKISLDM</sequence>
<keyword evidence="2" id="KW-1185">Reference proteome</keyword>
<dbReference type="EMBL" id="JAUJYO010000004">
    <property type="protein sequence ID" value="KAK1318724.1"/>
    <property type="molecule type" value="Genomic_DNA"/>
</dbReference>
<reference evidence="1" key="1">
    <citation type="journal article" date="2023" name="Nat. Commun.">
        <title>Diploid and tetraploid genomes of Acorus and the evolution of monocots.</title>
        <authorList>
            <person name="Ma L."/>
            <person name="Liu K.W."/>
            <person name="Li Z."/>
            <person name="Hsiao Y.Y."/>
            <person name="Qi Y."/>
            <person name="Fu T."/>
            <person name="Tang G.D."/>
            <person name="Zhang D."/>
            <person name="Sun W.H."/>
            <person name="Liu D.K."/>
            <person name="Li Y."/>
            <person name="Chen G.Z."/>
            <person name="Liu X.D."/>
            <person name="Liao X.Y."/>
            <person name="Jiang Y.T."/>
            <person name="Yu X."/>
            <person name="Hao Y."/>
            <person name="Huang J."/>
            <person name="Zhao X.W."/>
            <person name="Ke S."/>
            <person name="Chen Y.Y."/>
            <person name="Wu W.L."/>
            <person name="Hsu J.L."/>
            <person name="Lin Y.F."/>
            <person name="Huang M.D."/>
            <person name="Li C.Y."/>
            <person name="Huang L."/>
            <person name="Wang Z.W."/>
            <person name="Zhao X."/>
            <person name="Zhong W.Y."/>
            <person name="Peng D.H."/>
            <person name="Ahmad S."/>
            <person name="Lan S."/>
            <person name="Zhang J.S."/>
            <person name="Tsai W.C."/>
            <person name="Van de Peer Y."/>
            <person name="Liu Z.J."/>
        </authorList>
    </citation>
    <scope>NUCLEOTIDE SEQUENCE</scope>
    <source>
        <strain evidence="1">CP</strain>
    </source>
</reference>